<feature type="compositionally biased region" description="Basic and acidic residues" evidence="1">
    <location>
        <begin position="253"/>
        <end position="271"/>
    </location>
</feature>
<protein>
    <submittedName>
        <fullName evidence="2">Uncharacterized protein</fullName>
    </submittedName>
</protein>
<feature type="compositionally biased region" description="Basic and acidic residues" evidence="1">
    <location>
        <begin position="341"/>
        <end position="351"/>
    </location>
</feature>
<reference evidence="2" key="1">
    <citation type="journal article" date="2015" name="Nature">
        <title>Complex archaea that bridge the gap between prokaryotes and eukaryotes.</title>
        <authorList>
            <person name="Spang A."/>
            <person name="Saw J.H."/>
            <person name="Jorgensen S.L."/>
            <person name="Zaremba-Niedzwiedzka K."/>
            <person name="Martijn J."/>
            <person name="Lind A.E."/>
            <person name="van Eijk R."/>
            <person name="Schleper C."/>
            <person name="Guy L."/>
            <person name="Ettema T.J."/>
        </authorList>
    </citation>
    <scope>NUCLEOTIDE SEQUENCE</scope>
</reference>
<sequence>MSEQTISDRDKDEDEDEDGIFRLFDMLVEEVSLVDRPANKRRFLVVKRRDEMAQANAGTEVVVDETGELTAKPDDGGDGAGDGVGDGEGGGDATAAAIVAVEEAISKALTIPKPVKAAVLRLATEALERQLSLVDTIKSAKETDEQIDKPLPAQVSREIGAIVKLLQGIGERYPSPVAGAAAAKSDDETDAVALDDLVSALNSITEKVTPIDKRGRKMAKEKLKRFRAALKALDELLKELDPEAAGIVAEPAKGLHDGKDKGKTKKDDKPAEPIAKSSPDVEKLVTSVTELTEVVKQQSTELTALKKAHGLPSALTVDGGGGPPPKEASWPADMNNPINRDTVKKEHWFGE</sequence>
<proteinExistence type="predicted"/>
<accession>A0A0F9ST60</accession>
<feature type="region of interest" description="Disordered" evidence="1">
    <location>
        <begin position="306"/>
        <end position="351"/>
    </location>
</feature>
<gene>
    <name evidence="2" type="ORF">LCGC14_0413220</name>
</gene>
<name>A0A0F9ST60_9ZZZZ</name>
<feature type="region of interest" description="Disordered" evidence="1">
    <location>
        <begin position="248"/>
        <end position="283"/>
    </location>
</feature>
<evidence type="ECO:0000256" key="1">
    <source>
        <dbReference type="SAM" id="MobiDB-lite"/>
    </source>
</evidence>
<feature type="region of interest" description="Disordered" evidence="1">
    <location>
        <begin position="55"/>
        <end position="89"/>
    </location>
</feature>
<dbReference type="EMBL" id="LAZR01000367">
    <property type="protein sequence ID" value="KKN72185.1"/>
    <property type="molecule type" value="Genomic_DNA"/>
</dbReference>
<feature type="compositionally biased region" description="Gly residues" evidence="1">
    <location>
        <begin position="78"/>
        <end position="89"/>
    </location>
</feature>
<evidence type="ECO:0000313" key="2">
    <source>
        <dbReference type="EMBL" id="KKN72185.1"/>
    </source>
</evidence>
<comment type="caution">
    <text evidence="2">The sequence shown here is derived from an EMBL/GenBank/DDBJ whole genome shotgun (WGS) entry which is preliminary data.</text>
</comment>
<organism evidence="2">
    <name type="scientific">marine sediment metagenome</name>
    <dbReference type="NCBI Taxonomy" id="412755"/>
    <lineage>
        <taxon>unclassified sequences</taxon>
        <taxon>metagenomes</taxon>
        <taxon>ecological metagenomes</taxon>
    </lineage>
</organism>
<dbReference type="AlphaFoldDB" id="A0A0F9ST60"/>